<dbReference type="Pfam" id="PF03419">
    <property type="entry name" value="Peptidase_U4"/>
    <property type="match status" value="1"/>
</dbReference>
<proteinExistence type="predicted"/>
<dbReference type="GO" id="GO:0030436">
    <property type="term" value="P:asexual sporulation"/>
    <property type="evidence" value="ECO:0007669"/>
    <property type="project" value="InterPro"/>
</dbReference>
<reference evidence="1" key="1">
    <citation type="submission" date="2020-06" db="EMBL/GenBank/DDBJ databases">
        <title>Characterization of fructooligosaccharide metabolism and fructooligosaccharide-degrading enzymes in human commensal butyrate producers.</title>
        <authorList>
            <person name="Tanno H."/>
            <person name="Fujii T."/>
            <person name="Hirano K."/>
            <person name="Maeno S."/>
            <person name="Tonozuka T."/>
            <person name="Sakamoto M."/>
            <person name="Ohkuma M."/>
            <person name="Tochio T."/>
            <person name="Endo A."/>
        </authorList>
    </citation>
    <scope>NUCLEOTIDE SEQUENCE</scope>
    <source>
        <strain evidence="1">JCM 31265</strain>
    </source>
</reference>
<protein>
    <submittedName>
        <fullName evidence="1">Uncharacterized protein</fullName>
    </submittedName>
</protein>
<dbReference type="InterPro" id="IPR005081">
    <property type="entry name" value="SpoIIGA"/>
</dbReference>
<dbReference type="Proteomes" id="UP000660047">
    <property type="component" value="Unassembled WGS sequence"/>
</dbReference>
<dbReference type="RefSeq" id="WP_022216507.1">
    <property type="nucleotide sequence ID" value="NZ_BLYL01000001.1"/>
</dbReference>
<gene>
    <name evidence="1" type="ORF">COEU31_01140</name>
</gene>
<dbReference type="GO" id="GO:0006508">
    <property type="term" value="P:proteolysis"/>
    <property type="evidence" value="ECO:0007669"/>
    <property type="project" value="InterPro"/>
</dbReference>
<sequence length="151" mass="17213">MNFLTNVLLGRHSRITNAIGYLDTGNTLRCNLTGRNVAVTTYAVAIELAPPELTPLLDDYIKKPSSIYEYDYRDDIPAGIHIIPYNTICSGNQLMLAMDIDYMFIDSSYMEHRPLIGISPNTFNILHTDKCILLSKYYMKRGKRHVKHNKG</sequence>
<dbReference type="AlphaFoldDB" id="A0AAI9K0T0"/>
<comment type="caution">
    <text evidence="1">The sequence shown here is derived from an EMBL/GenBank/DDBJ whole genome shotgun (WGS) entry which is preliminary data.</text>
</comment>
<evidence type="ECO:0000313" key="2">
    <source>
        <dbReference type="Proteomes" id="UP000660047"/>
    </source>
</evidence>
<organism evidence="1 2">
    <name type="scientific">Coprococcus eutactus</name>
    <dbReference type="NCBI Taxonomy" id="33043"/>
    <lineage>
        <taxon>Bacteria</taxon>
        <taxon>Bacillati</taxon>
        <taxon>Bacillota</taxon>
        <taxon>Clostridia</taxon>
        <taxon>Lachnospirales</taxon>
        <taxon>Lachnospiraceae</taxon>
        <taxon>Coprococcus</taxon>
    </lineage>
</organism>
<dbReference type="EMBL" id="BLYL01000001">
    <property type="protein sequence ID" value="GFO93068.1"/>
    <property type="molecule type" value="Genomic_DNA"/>
</dbReference>
<dbReference type="GO" id="GO:0004190">
    <property type="term" value="F:aspartic-type endopeptidase activity"/>
    <property type="evidence" value="ECO:0007669"/>
    <property type="project" value="InterPro"/>
</dbReference>
<evidence type="ECO:0000313" key="1">
    <source>
        <dbReference type="EMBL" id="GFO93068.1"/>
    </source>
</evidence>
<accession>A0AAI9K0T0</accession>
<name>A0AAI9K0T0_9FIRM</name>